<evidence type="ECO:0008006" key="6">
    <source>
        <dbReference type="Google" id="ProtNLM"/>
    </source>
</evidence>
<feature type="compositionally biased region" description="Basic and acidic residues" evidence="1">
    <location>
        <begin position="1"/>
        <end position="24"/>
    </location>
</feature>
<organism evidence="4 5">
    <name type="scientific">Terriglobus saanensis (strain ATCC BAA-1853 / DSM 23119 / SP1PR4)</name>
    <dbReference type="NCBI Taxonomy" id="401053"/>
    <lineage>
        <taxon>Bacteria</taxon>
        <taxon>Pseudomonadati</taxon>
        <taxon>Acidobacteriota</taxon>
        <taxon>Terriglobia</taxon>
        <taxon>Terriglobales</taxon>
        <taxon>Acidobacteriaceae</taxon>
        <taxon>Terriglobus</taxon>
    </lineage>
</organism>
<keyword evidence="5" id="KW-1185">Reference proteome</keyword>
<dbReference type="eggNOG" id="ENOG50330SX">
    <property type="taxonomic scope" value="Bacteria"/>
</dbReference>
<dbReference type="KEGG" id="tsa:AciPR4_2937"/>
<dbReference type="GO" id="GO:0004518">
    <property type="term" value="F:nuclease activity"/>
    <property type="evidence" value="ECO:0007669"/>
    <property type="project" value="InterPro"/>
</dbReference>
<dbReference type="InterPro" id="IPR025382">
    <property type="entry name" value="Cap4-like_endonuclease_dom"/>
</dbReference>
<feature type="domain" description="SMODS-associated and fused to various effectors" evidence="3">
    <location>
        <begin position="312"/>
        <end position="501"/>
    </location>
</feature>
<evidence type="ECO:0000313" key="4">
    <source>
        <dbReference type="EMBL" id="ADV83697.1"/>
    </source>
</evidence>
<gene>
    <name evidence="4" type="ordered locus">AciPR4_2937</name>
</gene>
<feature type="domain" description="CD-NTase associated protein 4-like DNA endonuclease" evidence="2">
    <location>
        <begin position="37"/>
        <end position="187"/>
    </location>
</feature>
<dbReference type="Proteomes" id="UP000006844">
    <property type="component" value="Chromosome"/>
</dbReference>
<dbReference type="InterPro" id="IPR040836">
    <property type="entry name" value="SAVED"/>
</dbReference>
<sequence>MAPKKKTEPEKVSETSSNPREKKAAYPGSFLAPEAMGGINAGDGFDFQTRFAACNVPIWLVEGAFQQLLHEGAGDIDLRYSKDGKTSRTFMQVKDHDVQPAELKDVIEQFLSRDAASPEAYQCFTVVCQSLSPTLRPIENGLARLRGIAAFYNDMPEVLDSTKQELDDRLKTVGLGDYIDFIHEKVHIDTGHADMHHDDRAIAHFIDRLLRHPDYAEKVRSMVAPAFAETMRKIGASKGKVLERTDIEKILFEAVTSSIASEEKITLWLQNWTSENFEVPADYSIDWSEYFDRSKRQVPTSERWNDELIPQLDALKKQILKERKERLIRFRGKCALSSGVALGAIFATVGGWAFEIPQPPAKEAWRSDAIAADAYEMTVEELEGSADGTDIVLGLNIRGDGRQDMVKYVESTGYIPRRYLFVSPATQGAQSIRGASDAVAFARSVRETLGRSLKTYDVRRTRLFFYGPFALSVFLGQHLTSVGEIQLFEYQDPSYVPSCTLRT</sequence>
<accession>E8V4E8</accession>
<protein>
    <recommendedName>
        <fullName evidence="6">SMODS-associated and fused to various effectors domain-containing protein</fullName>
    </recommendedName>
</protein>
<dbReference type="STRING" id="401053.AciPR4_2937"/>
<evidence type="ECO:0000259" key="2">
    <source>
        <dbReference type="Pfam" id="PF14130"/>
    </source>
</evidence>
<dbReference type="NCBIfam" id="NF033611">
    <property type="entry name" value="SAVED"/>
    <property type="match status" value="1"/>
</dbReference>
<dbReference type="AlphaFoldDB" id="E8V4E8"/>
<dbReference type="EMBL" id="CP002467">
    <property type="protein sequence ID" value="ADV83697.1"/>
    <property type="molecule type" value="Genomic_DNA"/>
</dbReference>
<name>E8V4E8_TERSS</name>
<dbReference type="Pfam" id="PF14130">
    <property type="entry name" value="Cap4_nuclease"/>
    <property type="match status" value="1"/>
</dbReference>
<dbReference type="RefSeq" id="WP_013569429.1">
    <property type="nucleotide sequence ID" value="NC_014963.1"/>
</dbReference>
<proteinExistence type="predicted"/>
<dbReference type="Pfam" id="PF18145">
    <property type="entry name" value="SAVED"/>
    <property type="match status" value="1"/>
</dbReference>
<evidence type="ECO:0000259" key="3">
    <source>
        <dbReference type="Pfam" id="PF18145"/>
    </source>
</evidence>
<feature type="region of interest" description="Disordered" evidence="1">
    <location>
        <begin position="1"/>
        <end position="26"/>
    </location>
</feature>
<evidence type="ECO:0000256" key="1">
    <source>
        <dbReference type="SAM" id="MobiDB-lite"/>
    </source>
</evidence>
<reference evidence="4 5" key="1">
    <citation type="journal article" date="2012" name="Stand. Genomic Sci.">
        <title>Complete genome sequence of Terriglobus saanensis type strain SP1PR4(T), an Acidobacteria from tundra soil.</title>
        <authorList>
            <person name="Rawat S.R."/>
            <person name="Mannisto M.K."/>
            <person name="Starovoytov V."/>
            <person name="Goodwin L."/>
            <person name="Nolan M."/>
            <person name="Hauser L."/>
            <person name="Land M."/>
            <person name="Davenport K.W."/>
            <person name="Woyke T."/>
            <person name="Haggblom M.M."/>
        </authorList>
    </citation>
    <scope>NUCLEOTIDE SEQUENCE</scope>
    <source>
        <strain evidence="5">ATCC BAA-1853 / DSM 23119 / SP1PR4</strain>
    </source>
</reference>
<evidence type="ECO:0000313" key="5">
    <source>
        <dbReference type="Proteomes" id="UP000006844"/>
    </source>
</evidence>
<dbReference type="HOGENOM" id="CLU_044448_0_0_0"/>